<dbReference type="Gene3D" id="2.60.40.2810">
    <property type="match status" value="1"/>
</dbReference>
<dbReference type="AlphaFoldDB" id="A0A3B0VSC6"/>
<gene>
    <name evidence="2" type="ORF">MNBD_DELTA03-1009</name>
</gene>
<feature type="region of interest" description="Disordered" evidence="1">
    <location>
        <begin position="244"/>
        <end position="279"/>
    </location>
</feature>
<evidence type="ECO:0008006" key="3">
    <source>
        <dbReference type="Google" id="ProtNLM"/>
    </source>
</evidence>
<reference evidence="2" key="1">
    <citation type="submission" date="2018-06" db="EMBL/GenBank/DDBJ databases">
        <authorList>
            <person name="Zhirakovskaya E."/>
        </authorList>
    </citation>
    <scope>NUCLEOTIDE SEQUENCE</scope>
</reference>
<feature type="compositionally biased region" description="Polar residues" evidence="1">
    <location>
        <begin position="265"/>
        <end position="277"/>
    </location>
</feature>
<dbReference type="EMBL" id="UOEX01000406">
    <property type="protein sequence ID" value="VAW41932.1"/>
    <property type="molecule type" value="Genomic_DNA"/>
</dbReference>
<feature type="compositionally biased region" description="Acidic residues" evidence="1">
    <location>
        <begin position="76"/>
        <end position="88"/>
    </location>
</feature>
<feature type="region of interest" description="Disordered" evidence="1">
    <location>
        <begin position="365"/>
        <end position="400"/>
    </location>
</feature>
<dbReference type="Pfam" id="PF17963">
    <property type="entry name" value="Big_9"/>
    <property type="match status" value="1"/>
</dbReference>
<protein>
    <recommendedName>
        <fullName evidence="3">Cadherin domain-containing protein</fullName>
    </recommendedName>
</protein>
<evidence type="ECO:0000256" key="1">
    <source>
        <dbReference type="SAM" id="MobiDB-lite"/>
    </source>
</evidence>
<sequence length="623" mass="67625">MAEEEKDDWLDDIDDDAEGTGSDDLDQSDIDSLLTDDDEAVAPESQLESQPPQAESPETMDDDGEQSDSATLPADDSADEDPSQEDIDQLFSEVDGEADKTAATADDPFQAEEIDFKDLAADIDNEALDEADNGFDAEAFGLDDDDELTDIPDISDDAPTIMEEAGGESHENSQFIDKSLDNDEITGGEGEVPSSPAKFVLPPILQDRKIQAGIGGALILLLAAIFMLRGEPARKAPVSARIPAAVSTKPSPQPAPRIAPKVSTAARNTPPQVSGSSLYIRPGDTKLAITLKASDADNDPLDYEIITLPRHGKLSGQAPNLTYLPNKDFAGKDSIVFRVSDGHHESPAATIQISSINGKIEGQTATATPETTKPKTAEFSPAGKTGIAKIPANKPLPTLKPQTIKPRRLVIAAINAAYSTISTRSLNINWKKLWAKANYLPFSRKTKIEIISSNLHGHLRKVSPGHYIYRPDKYFSGTEYIRYRFRLARLKSRARTIKLLIKPGFLPPEIRLGRIAASYVPGEKVSIDASATRGGDRKKMIFSWQQIGGTPVKIRLNNREGSRISFIAPSSFNTIKNPGPLLQLTVVDVDGQKAERKIKIATHSRRNSAIWNVAAAGIQEEDY</sequence>
<proteinExistence type="predicted"/>
<feature type="region of interest" description="Disordered" evidence="1">
    <location>
        <begin position="1"/>
        <end position="115"/>
    </location>
</feature>
<accession>A0A3B0VSC6</accession>
<evidence type="ECO:0000313" key="2">
    <source>
        <dbReference type="EMBL" id="VAW41932.1"/>
    </source>
</evidence>
<name>A0A3B0VSC6_9ZZZZ</name>
<feature type="compositionally biased region" description="Acidic residues" evidence="1">
    <location>
        <begin position="1"/>
        <end position="41"/>
    </location>
</feature>
<organism evidence="2">
    <name type="scientific">hydrothermal vent metagenome</name>
    <dbReference type="NCBI Taxonomy" id="652676"/>
    <lineage>
        <taxon>unclassified sequences</taxon>
        <taxon>metagenomes</taxon>
        <taxon>ecological metagenomes</taxon>
    </lineage>
</organism>